<evidence type="ECO:0000313" key="10">
    <source>
        <dbReference type="Proteomes" id="UP000006753"/>
    </source>
</evidence>
<dbReference type="AlphaFoldDB" id="K1WVY2"/>
<feature type="compositionally biased region" description="Acidic residues" evidence="6">
    <location>
        <begin position="338"/>
        <end position="349"/>
    </location>
</feature>
<dbReference type="InterPro" id="IPR007471">
    <property type="entry name" value="N-end_Aminoacyl_Trfase_N"/>
</dbReference>
<dbReference type="HOGENOM" id="CLU_020349_0_1_1"/>
<dbReference type="Proteomes" id="UP000006753">
    <property type="component" value="Unassembled WGS sequence"/>
</dbReference>
<feature type="domain" description="N-end rule aminoacyl transferase C-terminal" evidence="8">
    <location>
        <begin position="147"/>
        <end position="280"/>
    </location>
</feature>
<evidence type="ECO:0000313" key="9">
    <source>
        <dbReference type="EMBL" id="EKD12863.1"/>
    </source>
</evidence>
<name>K1WVY2_MARBU</name>
<sequence length="433" mass="49378">MQTQNPPISLLTPIGFSYYVSAQSLTHHFYQSLLGRGWRRSGTLLYKPNQQASCCPHYTIRLDSDEFRPSKDQRQVQNRLTKYVLGDTYIKEAARLHPLSREQAKKRNTDFNFVERIHECEKVQVKSPPQPAHDFVVTLEPDDFTDEKYVLFENYQRLVHHEPPHRITKSGFKNFLCSSPLSQCRTATDGLRLGSYHQCYRLDGKLVAIGVLDLLPQCVSAVYFMYDESVHQHSFGKLGALREIALAKENKYRYWYAGFYIHNCVKMRYKGDYTPQYILDPESYEWDLLDGELKQKLDKKKYISLSRERAVLGGESLVSTDATPVCVSDNGTAGDTSMGDDDDDSDDDLPLVDPDTPLFKRSMPGILTKNELLHQVNLDKIKINVRGIECQAEELVRWESSDIDHPDSIKGVIAELAAAVGPALAREMVVKFG</sequence>
<evidence type="ECO:0000256" key="5">
    <source>
        <dbReference type="PIRNR" id="PIRNR037207"/>
    </source>
</evidence>
<dbReference type="InterPro" id="IPR016181">
    <property type="entry name" value="Acyl_CoA_acyltransferase"/>
</dbReference>
<keyword evidence="10" id="KW-1185">Reference proteome</keyword>
<dbReference type="eggNOG" id="KOG1193">
    <property type="taxonomic scope" value="Eukaryota"/>
</dbReference>
<dbReference type="PANTHER" id="PTHR21367:SF1">
    <property type="entry name" value="ARGINYL-TRNA--PROTEIN TRANSFERASE 1"/>
    <property type="match status" value="1"/>
</dbReference>
<dbReference type="SUPFAM" id="SSF55729">
    <property type="entry name" value="Acyl-CoA N-acyltransferases (Nat)"/>
    <property type="match status" value="1"/>
</dbReference>
<dbReference type="OrthoDB" id="74183at2759"/>
<reference evidence="9 10" key="1">
    <citation type="journal article" date="2012" name="BMC Genomics">
        <title>Sequencing the genome of Marssonina brunnea reveals fungus-poplar co-evolution.</title>
        <authorList>
            <person name="Zhu S."/>
            <person name="Cao Y.-Z."/>
            <person name="Jiang C."/>
            <person name="Tan B.-Y."/>
            <person name="Wang Z."/>
            <person name="Feng S."/>
            <person name="Zhang L."/>
            <person name="Su X.-H."/>
            <person name="Brejova B."/>
            <person name="Vinar T."/>
            <person name="Xu M."/>
            <person name="Wang M.-X."/>
            <person name="Zhang S.-G."/>
            <person name="Huang M.-R."/>
            <person name="Wu R."/>
            <person name="Zhou Y."/>
        </authorList>
    </citation>
    <scope>NUCLEOTIDE SEQUENCE [LARGE SCALE GENOMIC DNA]</scope>
    <source>
        <strain evidence="9 10">MB_m1</strain>
    </source>
</reference>
<dbReference type="EC" id="2.3.2.8" evidence="5"/>
<dbReference type="Pfam" id="PF04376">
    <property type="entry name" value="ATE_N"/>
    <property type="match status" value="1"/>
</dbReference>
<dbReference type="InterPro" id="IPR017137">
    <property type="entry name" value="Arg-tRNA-P_Trfase_1_euk"/>
</dbReference>
<accession>K1WVY2</accession>
<evidence type="ECO:0000256" key="3">
    <source>
        <dbReference type="ARBA" id="ARBA00022786"/>
    </source>
</evidence>
<dbReference type="InParanoid" id="K1WVY2"/>
<gene>
    <name evidence="9" type="ORF">MBM_09092</name>
</gene>
<dbReference type="EMBL" id="JH921454">
    <property type="protein sequence ID" value="EKD12863.1"/>
    <property type="molecule type" value="Genomic_DNA"/>
</dbReference>
<dbReference type="GO" id="GO:0004057">
    <property type="term" value="F:arginyl-tRNA--protein transferase activity"/>
    <property type="evidence" value="ECO:0007669"/>
    <property type="project" value="UniProtKB-EC"/>
</dbReference>
<dbReference type="PANTHER" id="PTHR21367">
    <property type="entry name" value="ARGININE-TRNA-PROTEIN TRANSFERASE 1"/>
    <property type="match status" value="1"/>
</dbReference>
<evidence type="ECO:0000256" key="6">
    <source>
        <dbReference type="SAM" id="MobiDB-lite"/>
    </source>
</evidence>
<evidence type="ECO:0000256" key="4">
    <source>
        <dbReference type="ARBA" id="ARBA00023315"/>
    </source>
</evidence>
<comment type="catalytic activity">
    <reaction evidence="5">
        <text>an N-terminal L-alpha-aminoacyl-[protein] + L-arginyl-tRNA(Arg) = an N-terminal L-arginyl-L-aminoacyl-[protein] + tRNA(Arg) + H(+)</text>
        <dbReference type="Rhea" id="RHEA:10208"/>
        <dbReference type="Rhea" id="RHEA-COMP:9658"/>
        <dbReference type="Rhea" id="RHEA-COMP:9673"/>
        <dbReference type="Rhea" id="RHEA-COMP:10636"/>
        <dbReference type="Rhea" id="RHEA-COMP:10638"/>
        <dbReference type="ChEBI" id="CHEBI:15378"/>
        <dbReference type="ChEBI" id="CHEBI:78442"/>
        <dbReference type="ChEBI" id="CHEBI:78513"/>
        <dbReference type="ChEBI" id="CHEBI:78597"/>
        <dbReference type="ChEBI" id="CHEBI:83562"/>
        <dbReference type="EC" id="2.3.2.8"/>
    </reaction>
</comment>
<dbReference type="InterPro" id="IPR030700">
    <property type="entry name" value="N-end_Aminoacyl_Trfase"/>
</dbReference>
<dbReference type="InterPro" id="IPR007472">
    <property type="entry name" value="N-end_Aminoacyl_Trfase_C"/>
</dbReference>
<dbReference type="GO" id="GO:0005737">
    <property type="term" value="C:cytoplasm"/>
    <property type="evidence" value="ECO:0007669"/>
    <property type="project" value="TreeGrafter"/>
</dbReference>
<feature type="domain" description="N-end aminoacyl transferase N-terminal" evidence="7">
    <location>
        <begin position="22"/>
        <end position="75"/>
    </location>
</feature>
<dbReference type="PIRSF" id="PIRSF037207">
    <property type="entry name" value="ATE1_euk"/>
    <property type="match status" value="1"/>
</dbReference>
<comment type="similarity">
    <text evidence="1 5">Belongs to the R-transferase family.</text>
</comment>
<evidence type="ECO:0000259" key="7">
    <source>
        <dbReference type="Pfam" id="PF04376"/>
    </source>
</evidence>
<keyword evidence="2 5" id="KW-0808">Transferase</keyword>
<protein>
    <recommendedName>
        <fullName evidence="5">Arginyl-tRNA--protein transferase 1</fullName>
        <shortName evidence="5">Arginyltransferase 1</shortName>
        <shortName evidence="5">R-transferase 1</shortName>
        <ecNumber evidence="5">2.3.2.8</ecNumber>
    </recommendedName>
    <alternativeName>
        <fullName evidence="5">Arginine-tRNA--protein transferase 1</fullName>
    </alternativeName>
</protein>
<feature type="region of interest" description="Disordered" evidence="6">
    <location>
        <begin position="328"/>
        <end position="349"/>
    </location>
</feature>
<organism evidence="9 10">
    <name type="scientific">Marssonina brunnea f. sp. multigermtubi (strain MB_m1)</name>
    <name type="common">Marssonina leaf spot fungus</name>
    <dbReference type="NCBI Taxonomy" id="1072389"/>
    <lineage>
        <taxon>Eukaryota</taxon>
        <taxon>Fungi</taxon>
        <taxon>Dikarya</taxon>
        <taxon>Ascomycota</taxon>
        <taxon>Pezizomycotina</taxon>
        <taxon>Leotiomycetes</taxon>
        <taxon>Helotiales</taxon>
        <taxon>Drepanopezizaceae</taxon>
        <taxon>Drepanopeziza</taxon>
    </lineage>
</organism>
<evidence type="ECO:0000256" key="1">
    <source>
        <dbReference type="ARBA" id="ARBA00009991"/>
    </source>
</evidence>
<keyword evidence="3 5" id="KW-0833">Ubl conjugation pathway</keyword>
<proteinExistence type="inferred from homology"/>
<dbReference type="OMA" id="KMQYKND"/>
<dbReference type="STRING" id="1072389.K1WVY2"/>
<dbReference type="KEGG" id="mbe:MBM_09092"/>
<evidence type="ECO:0000259" key="8">
    <source>
        <dbReference type="Pfam" id="PF04377"/>
    </source>
</evidence>
<comment type="function">
    <text evidence="5">Involved in the post-translational conjugation of arginine to the N-terminal aspartate or glutamate of a protein. This arginylation is required for degradation of the protein via the ubiquitin pathway.</text>
</comment>
<keyword evidence="4 5" id="KW-0012">Acyltransferase</keyword>
<evidence type="ECO:0000256" key="2">
    <source>
        <dbReference type="ARBA" id="ARBA00022679"/>
    </source>
</evidence>
<dbReference type="Pfam" id="PF04377">
    <property type="entry name" value="ATE_C"/>
    <property type="match status" value="1"/>
</dbReference>